<dbReference type="EMBL" id="CM000881">
    <property type="protein sequence ID" value="PNT71756.1"/>
    <property type="molecule type" value="Genomic_DNA"/>
</dbReference>
<evidence type="ECO:0000313" key="3">
    <source>
        <dbReference type="Proteomes" id="UP000008810"/>
    </source>
</evidence>
<dbReference type="Proteomes" id="UP000008810">
    <property type="component" value="Chromosome 2"/>
</dbReference>
<name>A0A0Q3G7Q3_BRADI</name>
<reference evidence="2" key="3">
    <citation type="submission" date="2018-08" db="UniProtKB">
        <authorList>
            <consortium name="EnsemblPlants"/>
        </authorList>
    </citation>
    <scope>IDENTIFICATION</scope>
    <source>
        <strain evidence="2">cv. Bd21</strain>
    </source>
</reference>
<dbReference type="EnsemblPlants" id="PNT71757">
    <property type="protein sequence ID" value="PNT71757"/>
    <property type="gene ID" value="BRADI_2g35013v3"/>
</dbReference>
<dbReference type="InParanoid" id="A0A0Q3G7Q3"/>
<sequence>MRQFLCSKTSRSTLLATAAAKVPHLCTGRDGERCSRCLVRAPLYDGLFISLGPQLTRPSPTASPALPAISLDPRPCSSRHRLSGHPYHRTPGTNFRPLCCCWCSAFACDSCSGETMYRLHCDY</sequence>
<dbReference type="EnsemblPlants" id="KQK07392">
    <property type="protein sequence ID" value="KQK07392"/>
    <property type="gene ID" value="BRADI_2g35013v3"/>
</dbReference>
<gene>
    <name evidence="1" type="ORF">BRADI_2g35013v3</name>
</gene>
<dbReference type="EnsemblPlants" id="PNT71756">
    <property type="protein sequence ID" value="PNT71756"/>
    <property type="gene ID" value="BRADI_2g35013v3"/>
</dbReference>
<keyword evidence="3" id="KW-1185">Reference proteome</keyword>
<dbReference type="EnsemblPlants" id="PNT71758">
    <property type="protein sequence ID" value="PNT71758"/>
    <property type="gene ID" value="BRADI_2g35013v3"/>
</dbReference>
<dbReference type="Gramene" id="KQK07392">
    <property type="protein sequence ID" value="KQK07392"/>
    <property type="gene ID" value="BRADI_2g35013v3"/>
</dbReference>
<evidence type="ECO:0000313" key="1">
    <source>
        <dbReference type="EMBL" id="KQK07392.1"/>
    </source>
</evidence>
<dbReference type="EMBL" id="CM000881">
    <property type="protein sequence ID" value="PNT71757.1"/>
    <property type="molecule type" value="Genomic_DNA"/>
</dbReference>
<reference evidence="1 2" key="1">
    <citation type="journal article" date="2010" name="Nature">
        <title>Genome sequencing and analysis of the model grass Brachypodium distachyon.</title>
        <authorList>
            <consortium name="International Brachypodium Initiative"/>
        </authorList>
    </citation>
    <scope>NUCLEOTIDE SEQUENCE [LARGE SCALE GENOMIC DNA]</scope>
    <source>
        <strain evidence="1 2">Bd21</strain>
    </source>
</reference>
<dbReference type="Gramene" id="PNT71757">
    <property type="protein sequence ID" value="PNT71757"/>
    <property type="gene ID" value="BRADI_2g35013v3"/>
</dbReference>
<dbReference type="EMBL" id="CM000881">
    <property type="protein sequence ID" value="KQK07392.1"/>
    <property type="molecule type" value="Genomic_DNA"/>
</dbReference>
<dbReference type="AlphaFoldDB" id="A0A0Q3G7Q3"/>
<dbReference type="Gramene" id="PNT71756">
    <property type="protein sequence ID" value="PNT71756"/>
    <property type="gene ID" value="BRADI_2g35013v3"/>
</dbReference>
<dbReference type="EMBL" id="CM000881">
    <property type="protein sequence ID" value="PNT71758.1"/>
    <property type="molecule type" value="Genomic_DNA"/>
</dbReference>
<protein>
    <submittedName>
        <fullName evidence="1 2">Uncharacterized protein</fullName>
    </submittedName>
</protein>
<proteinExistence type="predicted"/>
<evidence type="ECO:0000313" key="2">
    <source>
        <dbReference type="EnsemblPlants" id="KQK07392"/>
    </source>
</evidence>
<organism evidence="1">
    <name type="scientific">Brachypodium distachyon</name>
    <name type="common">Purple false brome</name>
    <name type="synonym">Trachynia distachya</name>
    <dbReference type="NCBI Taxonomy" id="15368"/>
    <lineage>
        <taxon>Eukaryota</taxon>
        <taxon>Viridiplantae</taxon>
        <taxon>Streptophyta</taxon>
        <taxon>Embryophyta</taxon>
        <taxon>Tracheophyta</taxon>
        <taxon>Spermatophyta</taxon>
        <taxon>Magnoliopsida</taxon>
        <taxon>Liliopsida</taxon>
        <taxon>Poales</taxon>
        <taxon>Poaceae</taxon>
        <taxon>BOP clade</taxon>
        <taxon>Pooideae</taxon>
        <taxon>Stipodae</taxon>
        <taxon>Brachypodieae</taxon>
        <taxon>Brachypodium</taxon>
    </lineage>
</organism>
<dbReference type="Gramene" id="PNT71758">
    <property type="protein sequence ID" value="PNT71758"/>
    <property type="gene ID" value="BRADI_2g35013v3"/>
</dbReference>
<reference evidence="1" key="2">
    <citation type="submission" date="2017-06" db="EMBL/GenBank/DDBJ databases">
        <title>WGS assembly of Brachypodium distachyon.</title>
        <authorList>
            <consortium name="The International Brachypodium Initiative"/>
            <person name="Lucas S."/>
            <person name="Harmon-Smith M."/>
            <person name="Lail K."/>
            <person name="Tice H."/>
            <person name="Grimwood J."/>
            <person name="Bruce D."/>
            <person name="Barry K."/>
            <person name="Shu S."/>
            <person name="Lindquist E."/>
            <person name="Wang M."/>
            <person name="Pitluck S."/>
            <person name="Vogel J.P."/>
            <person name="Garvin D.F."/>
            <person name="Mockler T.C."/>
            <person name="Schmutz J."/>
            <person name="Rokhsar D."/>
            <person name="Bevan M.W."/>
        </authorList>
    </citation>
    <scope>NUCLEOTIDE SEQUENCE</scope>
    <source>
        <strain evidence="1">Bd21</strain>
    </source>
</reference>
<accession>A0A0Q3G7Q3</accession>